<protein>
    <recommendedName>
        <fullName evidence="3">phenylalanine--tRNA ligase</fullName>
        <ecNumber evidence="3">6.1.1.20</ecNumber>
    </recommendedName>
</protein>
<dbReference type="GO" id="GO:0046872">
    <property type="term" value="F:metal ion binding"/>
    <property type="evidence" value="ECO:0007669"/>
    <property type="project" value="UniProtKB-KW"/>
</dbReference>
<organism evidence="13 14">
    <name type="scientific">Candidatus Iainarchaeum sp</name>
    <dbReference type="NCBI Taxonomy" id="3101447"/>
    <lineage>
        <taxon>Archaea</taxon>
        <taxon>Candidatus Iainarchaeota</taxon>
        <taxon>Candidatus Iainarchaeia</taxon>
        <taxon>Candidatus Iainarchaeales</taxon>
        <taxon>Candidatus Iainarchaeaceae</taxon>
        <taxon>Candidatus Iainarchaeum</taxon>
    </lineage>
</organism>
<dbReference type="EMBL" id="JAGVWC010000008">
    <property type="protein sequence ID" value="MBS3061150.1"/>
    <property type="molecule type" value="Genomic_DNA"/>
</dbReference>
<dbReference type="Gene3D" id="3.30.930.10">
    <property type="entry name" value="Bira Bifunctional Protein, Domain 2"/>
    <property type="match status" value="1"/>
</dbReference>
<evidence type="ECO:0000256" key="9">
    <source>
        <dbReference type="ARBA" id="ARBA00022842"/>
    </source>
</evidence>
<evidence type="ECO:0000256" key="10">
    <source>
        <dbReference type="ARBA" id="ARBA00022917"/>
    </source>
</evidence>
<keyword evidence="5 13" id="KW-0436">Ligase</keyword>
<name>A0A8T4L8Q7_9ARCH</name>
<keyword evidence="8" id="KW-0067">ATP-binding</keyword>
<dbReference type="SUPFAM" id="SSF55681">
    <property type="entry name" value="Class II aaRS and biotin synthetases"/>
    <property type="match status" value="1"/>
</dbReference>
<evidence type="ECO:0000256" key="4">
    <source>
        <dbReference type="ARBA" id="ARBA00022490"/>
    </source>
</evidence>
<evidence type="ECO:0000256" key="2">
    <source>
        <dbReference type="ARBA" id="ARBA00006703"/>
    </source>
</evidence>
<sequence>MTIEKTIKSLSDIERQTIRYLSEKKPKTIEEISDESKLHIDSVRRAVNWLTEKKLAKTDTQTQSEWKLTPAGKSSLSNGLPEILFLRAITDLNGKATLEQIYKKSQLNRPELNAAMGLCRKNAWITVSKQENEVVLELTGIESEILERKYRLQETLIQVSKGNQPGKPNPIIEDLRRRGLIEERAEKATLATLTTEGAAALPLLEKNKTRNFDVQGEVPELFFGKKQPYQQFLKLVTRKLNEMGFMEMDSPLVTQEFYNFDVLFQPQNHPARSWTDTYQLKQPKTGKLPPSPVVSAIKAAHENGGKSQSTGWQYDWSEEIARRVMPTAHGTAHSARQLVKGVSIPGKYYTIARCFRPDVVDATHLIEFNQMEGIVIGDDLNFRHLLGLLKQFAVEFAGAEEVKFAPSYYPFTEPSVQLNARHKELGWIELGGAGMFRPEMHENLGISQQILAWGIGIDRLAMLKLGIKDIRYLFSDDLTWLRNAPAVKLE</sequence>
<dbReference type="GO" id="GO:0005524">
    <property type="term" value="F:ATP binding"/>
    <property type="evidence" value="ECO:0007669"/>
    <property type="project" value="UniProtKB-KW"/>
</dbReference>
<dbReference type="NCBIfam" id="NF003210">
    <property type="entry name" value="PRK04172.1"/>
    <property type="match status" value="1"/>
</dbReference>
<comment type="subcellular location">
    <subcellularLocation>
        <location evidence="1">Cytoplasm</location>
    </subcellularLocation>
</comment>
<evidence type="ECO:0000256" key="6">
    <source>
        <dbReference type="ARBA" id="ARBA00022723"/>
    </source>
</evidence>
<evidence type="ECO:0000259" key="12">
    <source>
        <dbReference type="PROSITE" id="PS50862"/>
    </source>
</evidence>
<dbReference type="Proteomes" id="UP000675968">
    <property type="component" value="Unassembled WGS sequence"/>
</dbReference>
<evidence type="ECO:0000256" key="7">
    <source>
        <dbReference type="ARBA" id="ARBA00022741"/>
    </source>
</evidence>
<evidence type="ECO:0000256" key="3">
    <source>
        <dbReference type="ARBA" id="ARBA00012814"/>
    </source>
</evidence>
<comment type="similarity">
    <text evidence="2">Belongs to the class-II aminoacyl-tRNA synthetase family. Phe-tRNA synthetase alpha subunit type 2 subfamily.</text>
</comment>
<dbReference type="GO" id="GO:0004826">
    <property type="term" value="F:phenylalanine-tRNA ligase activity"/>
    <property type="evidence" value="ECO:0007669"/>
    <property type="project" value="UniProtKB-EC"/>
</dbReference>
<dbReference type="PANTHER" id="PTHR11538:SF40">
    <property type="entry name" value="PHENYLALANINE--TRNA LIGASE ALPHA SUBUNIT"/>
    <property type="match status" value="1"/>
</dbReference>
<accession>A0A8T4L8Q7</accession>
<dbReference type="InterPro" id="IPR002319">
    <property type="entry name" value="Phenylalanyl-tRNA_Synthase"/>
</dbReference>
<dbReference type="GO" id="GO:0000049">
    <property type="term" value="F:tRNA binding"/>
    <property type="evidence" value="ECO:0007669"/>
    <property type="project" value="InterPro"/>
</dbReference>
<evidence type="ECO:0000256" key="8">
    <source>
        <dbReference type="ARBA" id="ARBA00022840"/>
    </source>
</evidence>
<reference evidence="13" key="2">
    <citation type="submission" date="2021-05" db="EMBL/GenBank/DDBJ databases">
        <title>Protein family content uncovers lineage relationships and bacterial pathway maintenance mechanisms in DPANN archaea.</title>
        <authorList>
            <person name="Castelle C.J."/>
            <person name="Meheust R."/>
            <person name="Jaffe A.L."/>
            <person name="Seitz K."/>
            <person name="Gong X."/>
            <person name="Baker B.J."/>
            <person name="Banfield J.F."/>
        </authorList>
    </citation>
    <scope>NUCLEOTIDE SEQUENCE</scope>
    <source>
        <strain evidence="13">RIFCSPLOWO2_01_FULL_AR10_48_17</strain>
    </source>
</reference>
<dbReference type="InterPro" id="IPR036390">
    <property type="entry name" value="WH_DNA-bd_sf"/>
</dbReference>
<dbReference type="GO" id="GO:0006432">
    <property type="term" value="P:phenylalanyl-tRNA aminoacylation"/>
    <property type="evidence" value="ECO:0007669"/>
    <property type="project" value="InterPro"/>
</dbReference>
<dbReference type="AlphaFoldDB" id="A0A8T4L8Q7"/>
<evidence type="ECO:0000256" key="5">
    <source>
        <dbReference type="ARBA" id="ARBA00022598"/>
    </source>
</evidence>
<dbReference type="Pfam" id="PF01409">
    <property type="entry name" value="tRNA-synt_2d"/>
    <property type="match status" value="1"/>
</dbReference>
<dbReference type="FunFam" id="3.30.930.10:FF:000095">
    <property type="entry name" value="Phenylalanine--tRNA ligase alpha subunit"/>
    <property type="match status" value="1"/>
</dbReference>
<evidence type="ECO:0000256" key="11">
    <source>
        <dbReference type="ARBA" id="ARBA00023146"/>
    </source>
</evidence>
<dbReference type="InterPro" id="IPR045864">
    <property type="entry name" value="aa-tRNA-synth_II/BPL/LPL"/>
</dbReference>
<proteinExistence type="inferred from homology"/>
<keyword evidence="4" id="KW-0963">Cytoplasm</keyword>
<dbReference type="CDD" id="cd00496">
    <property type="entry name" value="PheRS_alpha_core"/>
    <property type="match status" value="1"/>
</dbReference>
<dbReference type="NCBIfam" id="TIGR00468">
    <property type="entry name" value="pheS"/>
    <property type="match status" value="1"/>
</dbReference>
<feature type="domain" description="Aminoacyl-transfer RNA synthetases class-II family profile" evidence="12">
    <location>
        <begin position="229"/>
        <end position="485"/>
    </location>
</feature>
<keyword evidence="10" id="KW-0648">Protein biosynthesis</keyword>
<keyword evidence="9" id="KW-0460">Magnesium</keyword>
<dbReference type="SUPFAM" id="SSF46785">
    <property type="entry name" value="Winged helix' DNA-binding domain"/>
    <property type="match status" value="1"/>
</dbReference>
<dbReference type="InterPro" id="IPR004529">
    <property type="entry name" value="Phe-tRNA-synth_IIc_asu"/>
</dbReference>
<dbReference type="GO" id="GO:0005737">
    <property type="term" value="C:cytoplasm"/>
    <property type="evidence" value="ECO:0007669"/>
    <property type="project" value="UniProtKB-SubCell"/>
</dbReference>
<comment type="caution">
    <text evidence="13">The sequence shown here is derived from an EMBL/GenBank/DDBJ whole genome shotgun (WGS) entry which is preliminary data.</text>
</comment>
<evidence type="ECO:0000313" key="14">
    <source>
        <dbReference type="Proteomes" id="UP000675968"/>
    </source>
</evidence>
<keyword evidence="7" id="KW-0547">Nucleotide-binding</keyword>
<keyword evidence="11" id="KW-0030">Aminoacyl-tRNA synthetase</keyword>
<evidence type="ECO:0000313" key="13">
    <source>
        <dbReference type="EMBL" id="MBS3061150.1"/>
    </source>
</evidence>
<dbReference type="InterPro" id="IPR006195">
    <property type="entry name" value="aa-tRNA-synth_II"/>
</dbReference>
<dbReference type="PANTHER" id="PTHR11538">
    <property type="entry name" value="PHENYLALANYL-TRNA SYNTHETASE"/>
    <property type="match status" value="1"/>
</dbReference>
<dbReference type="EC" id="6.1.1.20" evidence="3"/>
<dbReference type="PROSITE" id="PS50862">
    <property type="entry name" value="AA_TRNA_LIGASE_II"/>
    <property type="match status" value="1"/>
</dbReference>
<evidence type="ECO:0000256" key="1">
    <source>
        <dbReference type="ARBA" id="ARBA00004496"/>
    </source>
</evidence>
<reference evidence="13" key="1">
    <citation type="submission" date="2021-03" db="EMBL/GenBank/DDBJ databases">
        <authorList>
            <person name="Jaffe A."/>
        </authorList>
    </citation>
    <scope>NUCLEOTIDE SEQUENCE</scope>
    <source>
        <strain evidence="13">RIFCSPLOWO2_01_FULL_AR10_48_17</strain>
    </source>
</reference>
<keyword evidence="6" id="KW-0479">Metal-binding</keyword>
<gene>
    <name evidence="13" type="ORF">J4215_01045</name>
</gene>